<gene>
    <name evidence="1" type="primary">ggt-4</name>
    <name evidence="2" type="ORF">GA0071312_1370</name>
    <name evidence="1" type="ORF">HLUCCO17_05755</name>
</gene>
<dbReference type="STRING" id="1653334.GA0071312_1370"/>
<reference evidence="1 3" key="1">
    <citation type="submission" date="2015-09" db="EMBL/GenBank/DDBJ databases">
        <title>Identification and resolution of microdiversity through metagenomic sequencing of parallel consortia.</title>
        <authorList>
            <person name="Nelson W.C."/>
            <person name="Romine M.F."/>
            <person name="Lindemann S.R."/>
        </authorList>
    </citation>
    <scope>NUCLEOTIDE SEQUENCE [LARGE SCALE GENOMIC DNA]</scope>
    <source>
        <strain evidence="1">HL-109</strain>
    </source>
</reference>
<evidence type="ECO:0000313" key="3">
    <source>
        <dbReference type="Proteomes" id="UP000050497"/>
    </source>
</evidence>
<keyword evidence="1" id="KW-0012">Acyltransferase</keyword>
<dbReference type="EMBL" id="LJSX01000006">
    <property type="protein sequence ID" value="KPQ11691.1"/>
    <property type="molecule type" value="Genomic_DNA"/>
</dbReference>
<accession>A0A0P7X8Z4</accession>
<organism evidence="1 3">
    <name type="scientific">Saliniramus fredricksonii</name>
    <dbReference type="NCBI Taxonomy" id="1653334"/>
    <lineage>
        <taxon>Bacteria</taxon>
        <taxon>Pseudomonadati</taxon>
        <taxon>Pseudomonadota</taxon>
        <taxon>Alphaproteobacteria</taxon>
        <taxon>Hyphomicrobiales</taxon>
        <taxon>Salinarimonadaceae</taxon>
        <taxon>Saliniramus</taxon>
    </lineage>
</organism>
<dbReference type="SUPFAM" id="SSF56235">
    <property type="entry name" value="N-terminal nucleophile aminohydrolases (Ntn hydrolases)"/>
    <property type="match status" value="1"/>
</dbReference>
<dbReference type="InterPro" id="IPR029055">
    <property type="entry name" value="Ntn_hydrolases_N"/>
</dbReference>
<dbReference type="Gene3D" id="3.60.20.40">
    <property type="match status" value="1"/>
</dbReference>
<proteinExistence type="predicted"/>
<dbReference type="PRINTS" id="PR01210">
    <property type="entry name" value="GGTRANSPTASE"/>
</dbReference>
<dbReference type="OrthoDB" id="9781342at2"/>
<sequence>MNRDFQRPGRSAVYGTQAMIATSHPQASLIGVEVMRKGGSAVDAAIAATAMLCVVEPAMTGIGGDCFAIIAKPGAKPVTINGSGRAPAASDRQALVDQGLGEIADNSPHAVTIPGAVDAWCRLHEDYGKLDLAELLEPAARVAEEGYAVAPRVAFDWQTHAKRLARNPATAEVFLPGGAPPALGARHAQPALAASLRLIGRKGRAGFYEGEVADDIVATLKALGGVHALDDFAAQTSDYAAPIAGRYQGHDILECPPNGQGATALLILAALENWDVWTGCTDPGERMRLYLEATRAAYFLRDRAITDPAFMQTGVDDFLGQAAIDFVRREAARPALDAHAAHAGRRLGPAPWETDTICLSVVDPDGLVVSFINSIFHPFGATLLAPKSGVMLHCRGASFSVEADHPNRLEPGKRPMHTIIPGLVMQGDRPVLPFGVMGGQYQSGGHAHLMMRLYEQGMPLQEAIDAPRAFAYQGETQVETGIDAGVADYLAANGCAVTVLDAPLGGAQAIAIDHETGTLTGASDPRKDGCALGW</sequence>
<dbReference type="InterPro" id="IPR052896">
    <property type="entry name" value="GGT-like_enzyme"/>
</dbReference>
<dbReference type="EC" id="2.3.2.2" evidence="1"/>
<dbReference type="PANTHER" id="PTHR43881:SF1">
    <property type="entry name" value="GAMMA-GLUTAMYLTRANSPEPTIDASE (AFU_ORTHOLOGUE AFUA_4G13580)"/>
    <property type="match status" value="1"/>
</dbReference>
<dbReference type="PATRIC" id="fig|1653334.4.peg.2220"/>
<evidence type="ECO:0000313" key="1">
    <source>
        <dbReference type="EMBL" id="KPQ11691.1"/>
    </source>
</evidence>
<keyword evidence="1" id="KW-0808">Transferase</keyword>
<dbReference type="Gene3D" id="1.10.246.230">
    <property type="match status" value="1"/>
</dbReference>
<dbReference type="GO" id="GO:0103068">
    <property type="term" value="F:leukotriene C4 gamma-glutamyl transferase activity"/>
    <property type="evidence" value="ECO:0007669"/>
    <property type="project" value="UniProtKB-EC"/>
</dbReference>
<evidence type="ECO:0000313" key="2">
    <source>
        <dbReference type="EMBL" id="SCC80229.1"/>
    </source>
</evidence>
<comment type="caution">
    <text evidence="1">The sequence shown here is derived from an EMBL/GenBank/DDBJ whole genome shotgun (WGS) entry which is preliminary data.</text>
</comment>
<dbReference type="Proteomes" id="UP000182800">
    <property type="component" value="Unassembled WGS sequence"/>
</dbReference>
<reference evidence="2 4" key="2">
    <citation type="submission" date="2016-08" db="EMBL/GenBank/DDBJ databases">
        <authorList>
            <person name="Varghese N."/>
            <person name="Submissions Spin"/>
        </authorList>
    </citation>
    <scope>NUCLEOTIDE SEQUENCE [LARGE SCALE GENOMIC DNA]</scope>
    <source>
        <strain evidence="2 4">HL-109</strain>
    </source>
</reference>
<keyword evidence="4" id="KW-1185">Reference proteome</keyword>
<dbReference type="EMBL" id="FMBM01000002">
    <property type="protein sequence ID" value="SCC80229.1"/>
    <property type="molecule type" value="Genomic_DNA"/>
</dbReference>
<protein>
    <submittedName>
        <fullName evidence="2">Gamma-glutamyltransferase 2. Threonine peptidase. MEROPS family T03</fullName>
    </submittedName>
    <submittedName>
        <fullName evidence="1">Gamma-glutamyltranspeptidase</fullName>
        <ecNumber evidence="1">2.3.2.2</ecNumber>
    </submittedName>
</protein>
<dbReference type="AlphaFoldDB" id="A0A0P7X8Z4"/>
<dbReference type="Pfam" id="PF01019">
    <property type="entry name" value="G_glu_transpept"/>
    <property type="match status" value="1"/>
</dbReference>
<name>A0A0P7X8Z4_9HYPH</name>
<dbReference type="Proteomes" id="UP000050497">
    <property type="component" value="Unassembled WGS sequence"/>
</dbReference>
<evidence type="ECO:0000313" key="4">
    <source>
        <dbReference type="Proteomes" id="UP000182800"/>
    </source>
</evidence>
<dbReference type="RefSeq" id="WP_074445974.1">
    <property type="nucleotide sequence ID" value="NZ_FMBM01000002.1"/>
</dbReference>
<dbReference type="PANTHER" id="PTHR43881">
    <property type="entry name" value="GAMMA-GLUTAMYLTRANSPEPTIDASE (AFU_ORTHOLOGUE AFUA_4G13580)"/>
    <property type="match status" value="1"/>
</dbReference>
<dbReference type="InterPro" id="IPR043137">
    <property type="entry name" value="GGT_ssub_C"/>
</dbReference>